<evidence type="ECO:0000256" key="2">
    <source>
        <dbReference type="ARBA" id="ARBA00023186"/>
    </source>
</evidence>
<accession>A0A5N5TGB7</accession>
<proteinExistence type="inferred from homology"/>
<dbReference type="Pfam" id="PF09754">
    <property type="entry name" value="PAC2"/>
    <property type="match status" value="1"/>
</dbReference>
<keyword evidence="5" id="KW-1185">Reference proteome</keyword>
<dbReference type="InterPro" id="IPR016562">
    <property type="entry name" value="Proteasome_assmbl_chp_2_euk"/>
</dbReference>
<feature type="non-terminal residue" evidence="4">
    <location>
        <position position="244"/>
    </location>
</feature>
<evidence type="ECO:0000256" key="3">
    <source>
        <dbReference type="ARBA" id="ARBA00025745"/>
    </source>
</evidence>
<evidence type="ECO:0000256" key="1">
    <source>
        <dbReference type="ARBA" id="ARBA00019186"/>
    </source>
</evidence>
<dbReference type="InterPro" id="IPR019151">
    <property type="entry name" value="Proteasome_assmbl_chaperone_2"/>
</dbReference>
<dbReference type="EMBL" id="SEYY01004073">
    <property type="protein sequence ID" value="KAB7503970.1"/>
    <property type="molecule type" value="Genomic_DNA"/>
</dbReference>
<keyword evidence="2" id="KW-0143">Chaperone</keyword>
<comment type="caution">
    <text evidence="4">The sequence shown here is derived from an EMBL/GenBank/DDBJ whole genome shotgun (WGS) entry which is preliminary data.</text>
</comment>
<keyword evidence="4" id="KW-0647">Proteasome</keyword>
<evidence type="ECO:0000313" key="4">
    <source>
        <dbReference type="EMBL" id="KAB7503970.1"/>
    </source>
</evidence>
<dbReference type="Proteomes" id="UP000326759">
    <property type="component" value="Unassembled WGS sequence"/>
</dbReference>
<dbReference type="GO" id="GO:0000502">
    <property type="term" value="C:proteasome complex"/>
    <property type="evidence" value="ECO:0007669"/>
    <property type="project" value="UniProtKB-KW"/>
</dbReference>
<dbReference type="OrthoDB" id="10260712at2759"/>
<evidence type="ECO:0000313" key="5">
    <source>
        <dbReference type="Proteomes" id="UP000326759"/>
    </source>
</evidence>
<organism evidence="4 5">
    <name type="scientific">Armadillidium nasatum</name>
    <dbReference type="NCBI Taxonomy" id="96803"/>
    <lineage>
        <taxon>Eukaryota</taxon>
        <taxon>Metazoa</taxon>
        <taxon>Ecdysozoa</taxon>
        <taxon>Arthropoda</taxon>
        <taxon>Crustacea</taxon>
        <taxon>Multicrustacea</taxon>
        <taxon>Malacostraca</taxon>
        <taxon>Eumalacostraca</taxon>
        <taxon>Peracarida</taxon>
        <taxon>Isopoda</taxon>
        <taxon>Oniscidea</taxon>
        <taxon>Crinocheta</taxon>
        <taxon>Armadillidiidae</taxon>
        <taxon>Armadillidium</taxon>
    </lineage>
</organism>
<name>A0A5N5TGB7_9CRUS</name>
<comment type="similarity">
    <text evidence="3">Belongs to the PSMG2 family.</text>
</comment>
<dbReference type="Gene3D" id="3.40.50.10900">
    <property type="entry name" value="PAC-like subunit"/>
    <property type="match status" value="2"/>
</dbReference>
<dbReference type="PANTHER" id="PTHR12970">
    <property type="entry name" value="PROTEASOME ASSEMBLY CHAPERONE 2"/>
    <property type="match status" value="1"/>
</dbReference>
<dbReference type="GO" id="GO:0005634">
    <property type="term" value="C:nucleus"/>
    <property type="evidence" value="ECO:0007669"/>
    <property type="project" value="TreeGrafter"/>
</dbReference>
<protein>
    <recommendedName>
        <fullName evidence="1">Proteasome assembly chaperone 2</fullName>
    </recommendedName>
</protein>
<dbReference type="PANTHER" id="PTHR12970:SF1">
    <property type="entry name" value="PROTEASOME ASSEMBLY CHAPERONE 2"/>
    <property type="match status" value="1"/>
</dbReference>
<dbReference type="AlphaFoldDB" id="A0A5N5TGB7"/>
<sequence>MSDKLVIKKLVNPWPDVKGYTFILPSVCVGNVGQLAMDLLISTLETVKIGILHHPALLPIVGYDPYNNKSTEISTAADLHLCKDKKVVLLQIRSPLIKVEKESFLKELSSWVSDCAFRSAIVLSSSHAQLRFDAQMIGSQFRYICNEFQHPDIDRLREVGGIEMEEREDDCGVKKRRLPGGGFALKFLTLSKIPTIVLTKFVDEGDNTNDALSVVSFLNNWAQYLESPKWKKPFSWKNLFGAPP</sequence>
<reference evidence="4 5" key="1">
    <citation type="journal article" date="2019" name="PLoS Biol.">
        <title>Sex chromosomes control vertical transmission of feminizing Wolbachia symbionts in an isopod.</title>
        <authorList>
            <person name="Becking T."/>
            <person name="Chebbi M.A."/>
            <person name="Giraud I."/>
            <person name="Moumen B."/>
            <person name="Laverre T."/>
            <person name="Caubet Y."/>
            <person name="Peccoud J."/>
            <person name="Gilbert C."/>
            <person name="Cordaux R."/>
        </authorList>
    </citation>
    <scope>NUCLEOTIDE SEQUENCE [LARGE SCALE GENOMIC DNA]</scope>
    <source>
        <strain evidence="4">ANa2</strain>
        <tissue evidence="4">Whole body excluding digestive tract and cuticle</tissue>
    </source>
</reference>
<dbReference type="GO" id="GO:0005829">
    <property type="term" value="C:cytosol"/>
    <property type="evidence" value="ECO:0007669"/>
    <property type="project" value="TreeGrafter"/>
</dbReference>
<gene>
    <name evidence="4" type="primary">psmg2_0</name>
    <name evidence="4" type="ORF">Anas_14333</name>
</gene>
<dbReference type="InterPro" id="IPR038389">
    <property type="entry name" value="PSMG2_sf"/>
</dbReference>
<dbReference type="PIRSF" id="PIRSF010044">
    <property type="entry name" value="UCP010044"/>
    <property type="match status" value="1"/>
</dbReference>
<dbReference type="GO" id="GO:0043248">
    <property type="term" value="P:proteasome assembly"/>
    <property type="evidence" value="ECO:0007669"/>
    <property type="project" value="TreeGrafter"/>
</dbReference>